<feature type="domain" description="CBM6" evidence="5">
    <location>
        <begin position="1140"/>
        <end position="1257"/>
    </location>
</feature>
<dbReference type="InterPro" id="IPR005084">
    <property type="entry name" value="CBM6"/>
</dbReference>
<dbReference type="EMBL" id="BKAU01000006">
    <property type="protein sequence ID" value="GEP98278.1"/>
    <property type="molecule type" value="Genomic_DNA"/>
</dbReference>
<dbReference type="SMART" id="SM00606">
    <property type="entry name" value="CBD_IV"/>
    <property type="match status" value="3"/>
</dbReference>
<dbReference type="PANTHER" id="PTHR10963">
    <property type="entry name" value="GLYCOSYL HYDROLASE-RELATED"/>
    <property type="match status" value="1"/>
</dbReference>
<protein>
    <recommendedName>
        <fullName evidence="9">GH16 domain-containing protein</fullName>
    </recommendedName>
</protein>
<dbReference type="GO" id="GO:0004553">
    <property type="term" value="F:hydrolase activity, hydrolyzing O-glycosyl compounds"/>
    <property type="evidence" value="ECO:0007669"/>
    <property type="project" value="InterPro"/>
</dbReference>
<dbReference type="PROSITE" id="PS51175">
    <property type="entry name" value="CBM6"/>
    <property type="match status" value="3"/>
</dbReference>
<evidence type="ECO:0000313" key="8">
    <source>
        <dbReference type="Proteomes" id="UP000321436"/>
    </source>
</evidence>
<evidence type="ECO:0000259" key="6">
    <source>
        <dbReference type="PROSITE" id="PS51762"/>
    </source>
</evidence>
<dbReference type="InterPro" id="IPR008979">
    <property type="entry name" value="Galactose-bd-like_sf"/>
</dbReference>
<sequence length="1358" mass="145969">MKNKFTTLLVLFSLLLCGKLNAQFLLLDDMEGNGPCSGRWTYYAGAGATGKVEFGVPNPQPSGLNTSSHVAKFTKDTTCFEYMSANVSMPEAFDISTNSVFKMMVYATTKDEILFKLQPGTDYTKAVYFTYKVSQINRWEEATFNFQSVSHRTDFNYIGVHFIDGKKGTGTLYFDLVQAPNPTNITLTSTTVEMGQEHGAVLQAEVNGDIFSPTLNTANWTALNLPQGVTIDSVHRVNDTIATITLSGNSPINYSRTTLQLTIAGAELQNPNTALYTAKGNVVFAGNPNWTMIYQDEFSVNGLPDRNKWTVDAKPKGWINGEQQVYTDTTHDNIRIVDGKLIIKGKKDFPNGTTTEPWSSGRMISQYKMDFQYGKVEVSAKLPRARGSWPAIWLMPTTSAYGAWPRSGEIDILEHIGNNYGNAMSTVHTQNNNWMNGGHLTGSRNIPDAADNYHVYALEWSPDSLRFTYDSVHVYTYANPHTDWKDWPFDQKFHVILNVAIGGGMGGQIFEADWPDSMMVDYVRVYQKGLGTPVLDSVMVTPKDLSFVPGKTQQYTAKALDQNGHDMAITPVWSITGAGNTIDSTGFATLQSSGVVTATATVDSATVSGSTNFNVRPVNYKPIPAKIEAENYDNSNVCCTEPTQDTGGGQNVSYIGAGTWMEYDIDVPSAGDYRLRFRVAVSYNTSLKVQQDTATLATVNLPASGGWQNWISVASAPVHLAAGQQTIRIWSNASGWNFNWLEFVDADDITLSRISIVPDSVSLIAGTTKQFKATGYDADSNVVSIIPAWSVTGSGNSVDTNGLFTAGPTAGTYTLSAVAESVTGTAIAKVTPEPVLTRLEISPDTITVPLNASQQFTATAYDQFDSVMQEAPAITWTTTGAGNTISATGIFTASATAGTYTITATADTISSTAVVTTGYACTVNNKHEAESSSNYASGPYLETCTDVGGGQNFAGLNSGKWFAYNTLNVPVAGRYRISLRVLSTAASTVKIGHSGYTFGTISIPSTGGVWKTVSDTMTLPALTYTGVHVTSGSFKFNWFSIDNCADEPQVLTRIVISPDSAIVAAGGTQQFTATGYDADSNMMALPPVTWSVDGSGNTISSTGTLTAGLTSGMFTVTATVDSISGTATADIQANACTVNQKYEAETASAKAPGPYLQTCTDVGGGQNYAGLWVNDYFAYNNLNVPVSGVYNISFRVSTTAPAQISVGHSGMRFGIIDVPSTGGAWQTITDTITLPALSYTGIHVYSGTFKFNWFSIDNCAPDSLDAGGIAFVKQEESKPVSKTQLFPNPTYGPVNVDIPADAFKTATLLDMQGRMVRQWSVPAGQTRLNLDISAFQGGAYILKLEGGKETATLRLIKL</sequence>
<accession>A0A512RRF3</accession>
<dbReference type="Pfam" id="PF00722">
    <property type="entry name" value="Glyco_hydro_16"/>
    <property type="match status" value="1"/>
</dbReference>
<name>A0A512RRF3_9BACT</name>
<feature type="domain" description="CBM6" evidence="5">
    <location>
        <begin position="625"/>
        <end position="744"/>
    </location>
</feature>
<dbReference type="InterPro" id="IPR013320">
    <property type="entry name" value="ConA-like_dom_sf"/>
</dbReference>
<evidence type="ECO:0000256" key="2">
    <source>
        <dbReference type="ARBA" id="ARBA00022729"/>
    </source>
</evidence>
<evidence type="ECO:0000259" key="4">
    <source>
        <dbReference type="PROSITE" id="PS50835"/>
    </source>
</evidence>
<evidence type="ECO:0000256" key="1">
    <source>
        <dbReference type="ARBA" id="ARBA00006865"/>
    </source>
</evidence>
<dbReference type="Proteomes" id="UP000321436">
    <property type="component" value="Unassembled WGS sequence"/>
</dbReference>
<dbReference type="InterPro" id="IPR007110">
    <property type="entry name" value="Ig-like_dom"/>
</dbReference>
<dbReference type="CDD" id="cd08023">
    <property type="entry name" value="GH16_laminarinase_like"/>
    <property type="match status" value="1"/>
</dbReference>
<feature type="chain" id="PRO_5021925939" description="GH16 domain-containing protein" evidence="3">
    <location>
        <begin position="23"/>
        <end position="1358"/>
    </location>
</feature>
<dbReference type="PROSITE" id="PS51762">
    <property type="entry name" value="GH16_2"/>
    <property type="match status" value="1"/>
</dbReference>
<proteinExistence type="inferred from homology"/>
<dbReference type="SUPFAM" id="SSF49899">
    <property type="entry name" value="Concanavalin A-like lectins/glucanases"/>
    <property type="match status" value="1"/>
</dbReference>
<dbReference type="NCBIfam" id="TIGR04183">
    <property type="entry name" value="Por_Secre_tail"/>
    <property type="match status" value="1"/>
</dbReference>
<dbReference type="RefSeq" id="WP_146866697.1">
    <property type="nucleotide sequence ID" value="NZ_BKAU01000006.1"/>
</dbReference>
<dbReference type="InterPro" id="IPR006584">
    <property type="entry name" value="Cellulose-bd_IV"/>
</dbReference>
<dbReference type="SUPFAM" id="SSF49373">
    <property type="entry name" value="Invasin/intimin cell-adhesion fragments"/>
    <property type="match status" value="1"/>
</dbReference>
<dbReference type="Gene3D" id="2.60.120.260">
    <property type="entry name" value="Galactose-binding domain-like"/>
    <property type="match status" value="3"/>
</dbReference>
<feature type="domain" description="GH16" evidence="6">
    <location>
        <begin position="276"/>
        <end position="531"/>
    </location>
</feature>
<dbReference type="Pfam" id="PF02368">
    <property type="entry name" value="Big_2"/>
    <property type="match status" value="1"/>
</dbReference>
<keyword evidence="2 3" id="KW-0732">Signal</keyword>
<dbReference type="InterPro" id="IPR050546">
    <property type="entry name" value="Glycosyl_Hydrlase_16"/>
</dbReference>
<dbReference type="SMART" id="SM00635">
    <property type="entry name" value="BID_2"/>
    <property type="match status" value="4"/>
</dbReference>
<dbReference type="InterPro" id="IPR000757">
    <property type="entry name" value="Beta-glucanase-like"/>
</dbReference>
<dbReference type="CDD" id="cd04080">
    <property type="entry name" value="CBM6_cellulase-like"/>
    <property type="match status" value="1"/>
</dbReference>
<dbReference type="Gene3D" id="2.60.40.1080">
    <property type="match status" value="4"/>
</dbReference>
<dbReference type="InterPro" id="IPR003343">
    <property type="entry name" value="Big_2"/>
</dbReference>
<dbReference type="GO" id="GO:0030246">
    <property type="term" value="F:carbohydrate binding"/>
    <property type="evidence" value="ECO:0007669"/>
    <property type="project" value="InterPro"/>
</dbReference>
<evidence type="ECO:0000259" key="5">
    <source>
        <dbReference type="PROSITE" id="PS51175"/>
    </source>
</evidence>
<gene>
    <name evidence="7" type="ORF">CCY01nite_45380</name>
</gene>
<dbReference type="SUPFAM" id="SSF49785">
    <property type="entry name" value="Galactose-binding domain-like"/>
    <property type="match status" value="3"/>
</dbReference>
<dbReference type="Pfam" id="PF03422">
    <property type="entry name" value="CBM_6"/>
    <property type="match status" value="3"/>
</dbReference>
<organism evidence="7 8">
    <name type="scientific">Chitinophaga cymbidii</name>
    <dbReference type="NCBI Taxonomy" id="1096750"/>
    <lineage>
        <taxon>Bacteria</taxon>
        <taxon>Pseudomonadati</taxon>
        <taxon>Bacteroidota</taxon>
        <taxon>Chitinophagia</taxon>
        <taxon>Chitinophagales</taxon>
        <taxon>Chitinophagaceae</taxon>
        <taxon>Chitinophaga</taxon>
    </lineage>
</organism>
<comment type="caution">
    <text evidence="7">The sequence shown here is derived from an EMBL/GenBank/DDBJ whole genome shotgun (WGS) entry which is preliminary data.</text>
</comment>
<dbReference type="PROSITE" id="PS50835">
    <property type="entry name" value="IG_LIKE"/>
    <property type="match status" value="1"/>
</dbReference>
<keyword evidence="8" id="KW-1185">Reference proteome</keyword>
<evidence type="ECO:0008006" key="9">
    <source>
        <dbReference type="Google" id="ProtNLM"/>
    </source>
</evidence>
<dbReference type="PANTHER" id="PTHR10963:SF55">
    <property type="entry name" value="GLYCOSIDE HYDROLASE FAMILY 16 PROTEIN"/>
    <property type="match status" value="1"/>
</dbReference>
<dbReference type="GO" id="GO:0005975">
    <property type="term" value="P:carbohydrate metabolic process"/>
    <property type="evidence" value="ECO:0007669"/>
    <property type="project" value="InterPro"/>
</dbReference>
<dbReference type="Gene3D" id="2.60.120.200">
    <property type="match status" value="1"/>
</dbReference>
<dbReference type="OrthoDB" id="9809583at2"/>
<dbReference type="InterPro" id="IPR026444">
    <property type="entry name" value="Secre_tail"/>
</dbReference>
<dbReference type="Pfam" id="PF18962">
    <property type="entry name" value="Por_Secre_tail"/>
    <property type="match status" value="1"/>
</dbReference>
<feature type="signal peptide" evidence="3">
    <location>
        <begin position="1"/>
        <end position="22"/>
    </location>
</feature>
<feature type="domain" description="Ig-like" evidence="4">
    <location>
        <begin position="834"/>
        <end position="937"/>
    </location>
</feature>
<comment type="similarity">
    <text evidence="1">Belongs to the glycosyl hydrolase 16 family.</text>
</comment>
<reference evidence="7 8" key="1">
    <citation type="submission" date="2019-07" db="EMBL/GenBank/DDBJ databases">
        <title>Whole genome shotgun sequence of Chitinophaga cymbidii NBRC 109752.</title>
        <authorList>
            <person name="Hosoyama A."/>
            <person name="Uohara A."/>
            <person name="Ohji S."/>
            <person name="Ichikawa N."/>
        </authorList>
    </citation>
    <scope>NUCLEOTIDE SEQUENCE [LARGE SCALE GENOMIC DNA]</scope>
    <source>
        <strain evidence="7 8">NBRC 109752</strain>
    </source>
</reference>
<evidence type="ECO:0000313" key="7">
    <source>
        <dbReference type="EMBL" id="GEP98278.1"/>
    </source>
</evidence>
<dbReference type="InterPro" id="IPR008964">
    <property type="entry name" value="Invasin/intimin_cell_adhesion"/>
</dbReference>
<evidence type="ECO:0000256" key="3">
    <source>
        <dbReference type="SAM" id="SignalP"/>
    </source>
</evidence>
<feature type="domain" description="CBM6" evidence="5">
    <location>
        <begin position="925"/>
        <end position="1042"/>
    </location>
</feature>